<proteinExistence type="predicted"/>
<name>A0A6F9E5K9_9BACL</name>
<protein>
    <recommendedName>
        <fullName evidence="4 10">Pyruvate dehydrogenase E1 component subunit alpha</fullName>
        <ecNumber evidence="3 10">1.2.4.1</ecNumber>
    </recommendedName>
</protein>
<evidence type="ECO:0000256" key="4">
    <source>
        <dbReference type="ARBA" id="ARBA00014159"/>
    </source>
</evidence>
<dbReference type="CDD" id="cd02000">
    <property type="entry name" value="TPP_E1_PDC_ADC_BCADC"/>
    <property type="match status" value="1"/>
</dbReference>
<dbReference type="InterPro" id="IPR050771">
    <property type="entry name" value="Alpha-ketoacid_DH_E1_comp"/>
</dbReference>
<dbReference type="PANTHER" id="PTHR43380">
    <property type="entry name" value="2-OXOISOVALERATE DEHYDROGENASE SUBUNIT ALPHA, MITOCHONDRIAL"/>
    <property type="match status" value="1"/>
</dbReference>
<dbReference type="InterPro" id="IPR029061">
    <property type="entry name" value="THDP-binding"/>
</dbReference>
<dbReference type="GO" id="GO:0009083">
    <property type="term" value="P:branched-chain amino acid catabolic process"/>
    <property type="evidence" value="ECO:0007669"/>
    <property type="project" value="TreeGrafter"/>
</dbReference>
<comment type="function">
    <text evidence="8 10">The pyruvate dehydrogenase complex catalyzes the overall conversion of pyruvate to acetyl-CoA and CO(2). It contains multiple copies of three enzymatic components: pyruvate dehydrogenase (E1), dihydrolipoamide acetyltransferase (E2) and lipoamide dehydrogenase (E3).</text>
</comment>
<dbReference type="SUPFAM" id="SSF52518">
    <property type="entry name" value="Thiamin diphosphate-binding fold (THDP-binding)"/>
    <property type="match status" value="1"/>
</dbReference>
<evidence type="ECO:0000313" key="13">
    <source>
        <dbReference type="Proteomes" id="UP000502196"/>
    </source>
</evidence>
<comment type="catalytic activity">
    <reaction evidence="9 10">
        <text>N(6)-[(R)-lipoyl]-L-lysyl-[protein] + pyruvate + H(+) = N(6)-[(R)-S(8)-acetyldihydrolipoyl]-L-lysyl-[protein] + CO2</text>
        <dbReference type="Rhea" id="RHEA:19189"/>
        <dbReference type="Rhea" id="RHEA-COMP:10474"/>
        <dbReference type="Rhea" id="RHEA-COMP:10478"/>
        <dbReference type="ChEBI" id="CHEBI:15361"/>
        <dbReference type="ChEBI" id="CHEBI:15378"/>
        <dbReference type="ChEBI" id="CHEBI:16526"/>
        <dbReference type="ChEBI" id="CHEBI:83099"/>
        <dbReference type="ChEBI" id="CHEBI:83111"/>
        <dbReference type="EC" id="1.2.4.1"/>
    </reaction>
</comment>
<comment type="subunit">
    <text evidence="2 10">Heterodimer of an alpha and a beta chain.</text>
</comment>
<feature type="domain" description="Dehydrogenase E1 component" evidence="11">
    <location>
        <begin position="39"/>
        <end position="328"/>
    </location>
</feature>
<evidence type="ECO:0000256" key="10">
    <source>
        <dbReference type="RuleBase" id="RU366007"/>
    </source>
</evidence>
<dbReference type="RefSeq" id="WP_170085178.1">
    <property type="nucleotide sequence ID" value="NZ_CP047971.1"/>
</dbReference>
<dbReference type="Proteomes" id="UP000502196">
    <property type="component" value="Chromosome"/>
</dbReference>
<dbReference type="Pfam" id="PF00676">
    <property type="entry name" value="E1_dh"/>
    <property type="match status" value="1"/>
</dbReference>
<evidence type="ECO:0000256" key="7">
    <source>
        <dbReference type="ARBA" id="ARBA00023317"/>
    </source>
</evidence>
<dbReference type="PANTHER" id="PTHR43380:SF1">
    <property type="entry name" value="2-OXOISOVALERATE DEHYDROGENASE SUBUNIT ALPHA, MITOCHONDRIAL"/>
    <property type="match status" value="1"/>
</dbReference>
<reference evidence="12 13" key="1">
    <citation type="submission" date="2020-04" db="EMBL/GenBank/DDBJ databases">
        <authorList>
            <person name="Hogendoorn C."/>
        </authorList>
    </citation>
    <scope>NUCLEOTIDE SEQUENCE [LARGE SCALE GENOMIC DNA]</scope>
    <source>
        <strain evidence="12">COOX1</strain>
    </source>
</reference>
<gene>
    <name evidence="12" type="primary">pdhA</name>
    <name evidence="12" type="ORF">COOX1_1088</name>
</gene>
<evidence type="ECO:0000256" key="1">
    <source>
        <dbReference type="ARBA" id="ARBA00001964"/>
    </source>
</evidence>
<dbReference type="EMBL" id="LR792683">
    <property type="protein sequence ID" value="CAB3391793.1"/>
    <property type="molecule type" value="Genomic_DNA"/>
</dbReference>
<dbReference type="NCBIfam" id="TIGR03181">
    <property type="entry name" value="PDH_E1_alph_x"/>
    <property type="match status" value="1"/>
</dbReference>
<evidence type="ECO:0000313" key="12">
    <source>
        <dbReference type="EMBL" id="CAB3391793.1"/>
    </source>
</evidence>
<evidence type="ECO:0000256" key="6">
    <source>
        <dbReference type="ARBA" id="ARBA00023052"/>
    </source>
</evidence>
<evidence type="ECO:0000259" key="11">
    <source>
        <dbReference type="Pfam" id="PF00676"/>
    </source>
</evidence>
<evidence type="ECO:0000256" key="9">
    <source>
        <dbReference type="ARBA" id="ARBA00051231"/>
    </source>
</evidence>
<organism evidence="12 13">
    <name type="scientific">Kyrpidia spormannii</name>
    <dbReference type="NCBI Taxonomy" id="2055160"/>
    <lineage>
        <taxon>Bacteria</taxon>
        <taxon>Bacillati</taxon>
        <taxon>Bacillota</taxon>
        <taxon>Bacilli</taxon>
        <taxon>Bacillales</taxon>
        <taxon>Alicyclobacillaceae</taxon>
        <taxon>Kyrpidia</taxon>
    </lineage>
</organism>
<evidence type="ECO:0000256" key="8">
    <source>
        <dbReference type="ARBA" id="ARBA00025211"/>
    </source>
</evidence>
<sequence>MDVYRADEPKPLYRVLDEEGSPVGPVPDLAEDRLVGMYRGMVLARTFDERALNLQRQGRIGTYAPFSGQEAAQIGSFAVLEKDDWVFPSYRELAGLIYHGLPMERALLYSMGHPDGAKVPEDSRMFPVQIVIASQLLHAVGAGWACRLKGERSVAVSYFGDGATSEGDFHEALNLASVFSVPVVFFCQNNGWAISVPVSHQMRSATVAQRAVAYGIEGIRVDGNDVLAVYEGMLRAVDRARAGEGPTLVEAVTYRLGPHTTADDPTRYRDEEELKRWREQRDPIVRFRKFLEKRGIWSEEQERAEWERARRMVDEAVVRAESYPKADPSFAFEHVYALMTPDLSNQRDEWRARASRREGMQ</sequence>
<dbReference type="Gene3D" id="3.40.50.970">
    <property type="match status" value="1"/>
</dbReference>
<comment type="cofactor">
    <cofactor evidence="1 10">
        <name>thiamine diphosphate</name>
        <dbReference type="ChEBI" id="CHEBI:58937"/>
    </cofactor>
</comment>
<dbReference type="InterPro" id="IPR001017">
    <property type="entry name" value="DH_E1"/>
</dbReference>
<accession>A0A6F9E5K9</accession>
<dbReference type="AlphaFoldDB" id="A0A6F9E5K9"/>
<dbReference type="GO" id="GO:0004739">
    <property type="term" value="F:pyruvate dehydrogenase (acetyl-transferring) activity"/>
    <property type="evidence" value="ECO:0007669"/>
    <property type="project" value="UniProtKB-UniRule"/>
</dbReference>
<dbReference type="InterPro" id="IPR017596">
    <property type="entry name" value="PdhA/BkdA"/>
</dbReference>
<keyword evidence="6 10" id="KW-0786">Thiamine pyrophosphate</keyword>
<evidence type="ECO:0000256" key="3">
    <source>
        <dbReference type="ARBA" id="ARBA00012281"/>
    </source>
</evidence>
<dbReference type="EC" id="1.2.4.1" evidence="3 10"/>
<keyword evidence="5 10" id="KW-0560">Oxidoreductase</keyword>
<keyword evidence="7 10" id="KW-0670">Pyruvate</keyword>
<evidence type="ECO:0000256" key="5">
    <source>
        <dbReference type="ARBA" id="ARBA00023002"/>
    </source>
</evidence>
<evidence type="ECO:0000256" key="2">
    <source>
        <dbReference type="ARBA" id="ARBA00011870"/>
    </source>
</evidence>